<accession>A0A5J4X4Z3</accession>
<protein>
    <recommendedName>
        <fullName evidence="1">MSP domain-containing protein</fullName>
    </recommendedName>
</protein>
<dbReference type="Gene3D" id="1.10.555.10">
    <property type="entry name" value="Rho GTPase activation protein"/>
    <property type="match status" value="1"/>
</dbReference>
<dbReference type="OrthoDB" id="20689at2759"/>
<proteinExistence type="predicted"/>
<evidence type="ECO:0000259" key="1">
    <source>
        <dbReference type="PROSITE" id="PS50202"/>
    </source>
</evidence>
<evidence type="ECO:0000313" key="3">
    <source>
        <dbReference type="Proteomes" id="UP000324800"/>
    </source>
</evidence>
<dbReference type="PROSITE" id="PS50202">
    <property type="entry name" value="MSP"/>
    <property type="match status" value="1"/>
</dbReference>
<dbReference type="InterPro" id="IPR008936">
    <property type="entry name" value="Rho_GTPase_activation_prot"/>
</dbReference>
<dbReference type="SUPFAM" id="SSF48350">
    <property type="entry name" value="GTPase activation domain, GAP"/>
    <property type="match status" value="1"/>
</dbReference>
<gene>
    <name evidence="2" type="ORF">EZS28_002120</name>
</gene>
<comment type="caution">
    <text evidence="2">The sequence shown here is derived from an EMBL/GenBank/DDBJ whole genome shotgun (WGS) entry which is preliminary data.</text>
</comment>
<dbReference type="AlphaFoldDB" id="A0A5J4X4Z3"/>
<dbReference type="InterPro" id="IPR000535">
    <property type="entry name" value="MSP_dom"/>
</dbReference>
<reference evidence="2 3" key="1">
    <citation type="submission" date="2019-03" db="EMBL/GenBank/DDBJ databases">
        <title>Single cell metagenomics reveals metabolic interactions within the superorganism composed of flagellate Streblomastix strix and complex community of Bacteroidetes bacteria on its surface.</title>
        <authorList>
            <person name="Treitli S.C."/>
            <person name="Kolisko M."/>
            <person name="Husnik F."/>
            <person name="Keeling P."/>
            <person name="Hampl V."/>
        </authorList>
    </citation>
    <scope>NUCLEOTIDE SEQUENCE [LARGE SCALE GENOMIC DNA]</scope>
    <source>
        <strain evidence="2">ST1C</strain>
    </source>
</reference>
<organism evidence="2 3">
    <name type="scientific">Streblomastix strix</name>
    <dbReference type="NCBI Taxonomy" id="222440"/>
    <lineage>
        <taxon>Eukaryota</taxon>
        <taxon>Metamonada</taxon>
        <taxon>Preaxostyla</taxon>
        <taxon>Oxymonadida</taxon>
        <taxon>Streblomastigidae</taxon>
        <taxon>Streblomastix</taxon>
    </lineage>
</organism>
<sequence>MQQSGLFGVPLEIIFEREGALPTFIWNSFDFLESIPAYEGMYRTAPSQQELLKFIEAVNLHPIMPIQPNISPLVVKGMLNIGEVQQLIEKERQSRIKLENDKKQKLYYEIQSKNHEQENELFEFVNPPS</sequence>
<dbReference type="EMBL" id="SNRW01000248">
    <property type="protein sequence ID" value="KAA6402357.1"/>
    <property type="molecule type" value="Genomic_DNA"/>
</dbReference>
<name>A0A5J4X4Z3_9EUKA</name>
<dbReference type="Proteomes" id="UP000324800">
    <property type="component" value="Unassembled WGS sequence"/>
</dbReference>
<feature type="domain" description="MSP" evidence="1">
    <location>
        <begin position="63"/>
        <end position="129"/>
    </location>
</feature>
<evidence type="ECO:0000313" key="2">
    <source>
        <dbReference type="EMBL" id="KAA6402357.1"/>
    </source>
</evidence>